<keyword evidence="4" id="KW-1185">Reference proteome</keyword>
<dbReference type="AlphaFoldDB" id="A0A2K1JYP5"/>
<dbReference type="Proteomes" id="UP000006727">
    <property type="component" value="Chromosome 10"/>
</dbReference>
<evidence type="ECO:0000313" key="4">
    <source>
        <dbReference type="Proteomes" id="UP000006727"/>
    </source>
</evidence>
<reference evidence="2 4" key="1">
    <citation type="journal article" date="2008" name="Science">
        <title>The Physcomitrella genome reveals evolutionary insights into the conquest of land by plants.</title>
        <authorList>
            <person name="Rensing S."/>
            <person name="Lang D."/>
            <person name="Zimmer A."/>
            <person name="Terry A."/>
            <person name="Salamov A."/>
            <person name="Shapiro H."/>
            <person name="Nishiyama T."/>
            <person name="Perroud P.-F."/>
            <person name="Lindquist E."/>
            <person name="Kamisugi Y."/>
            <person name="Tanahashi T."/>
            <person name="Sakakibara K."/>
            <person name="Fujita T."/>
            <person name="Oishi K."/>
            <person name="Shin-I T."/>
            <person name="Kuroki Y."/>
            <person name="Toyoda A."/>
            <person name="Suzuki Y."/>
            <person name="Hashimoto A."/>
            <person name="Yamaguchi K."/>
            <person name="Sugano A."/>
            <person name="Kohara Y."/>
            <person name="Fujiyama A."/>
            <person name="Anterola A."/>
            <person name="Aoki S."/>
            <person name="Ashton N."/>
            <person name="Barbazuk W.B."/>
            <person name="Barker E."/>
            <person name="Bennetzen J."/>
            <person name="Bezanilla M."/>
            <person name="Blankenship R."/>
            <person name="Cho S.H."/>
            <person name="Dutcher S."/>
            <person name="Estelle M."/>
            <person name="Fawcett J.A."/>
            <person name="Gundlach H."/>
            <person name="Hanada K."/>
            <person name="Heyl A."/>
            <person name="Hicks K.A."/>
            <person name="Hugh J."/>
            <person name="Lohr M."/>
            <person name="Mayer K."/>
            <person name="Melkozernov A."/>
            <person name="Murata T."/>
            <person name="Nelson D."/>
            <person name="Pils B."/>
            <person name="Prigge M."/>
            <person name="Reiss B."/>
            <person name="Renner T."/>
            <person name="Rombauts S."/>
            <person name="Rushton P."/>
            <person name="Sanderfoot A."/>
            <person name="Schween G."/>
            <person name="Shiu S.-H."/>
            <person name="Stueber K."/>
            <person name="Theodoulou F.L."/>
            <person name="Tu H."/>
            <person name="Van de Peer Y."/>
            <person name="Verrier P.J."/>
            <person name="Waters E."/>
            <person name="Wood A."/>
            <person name="Yang L."/>
            <person name="Cove D."/>
            <person name="Cuming A."/>
            <person name="Hasebe M."/>
            <person name="Lucas S."/>
            <person name="Mishler D.B."/>
            <person name="Reski R."/>
            <person name="Grigoriev I."/>
            <person name="Quatrano R.S."/>
            <person name="Boore J.L."/>
        </authorList>
    </citation>
    <scope>NUCLEOTIDE SEQUENCE [LARGE SCALE GENOMIC DNA]</scope>
    <source>
        <strain evidence="3 4">cv. Gransden 2004</strain>
    </source>
</reference>
<dbReference type="EnsemblPlants" id="Pp3c10_12000V3.2">
    <property type="protein sequence ID" value="Pp3c10_12000V3.2"/>
    <property type="gene ID" value="Pp3c10_12000"/>
</dbReference>
<dbReference type="RefSeq" id="XP_024386971.1">
    <property type="nucleotide sequence ID" value="XM_024531203.2"/>
</dbReference>
<organism evidence="2">
    <name type="scientific">Physcomitrium patens</name>
    <name type="common">Spreading-leaved earth moss</name>
    <name type="synonym">Physcomitrella patens</name>
    <dbReference type="NCBI Taxonomy" id="3218"/>
    <lineage>
        <taxon>Eukaryota</taxon>
        <taxon>Viridiplantae</taxon>
        <taxon>Streptophyta</taxon>
        <taxon>Embryophyta</taxon>
        <taxon>Bryophyta</taxon>
        <taxon>Bryophytina</taxon>
        <taxon>Bryopsida</taxon>
        <taxon>Funariidae</taxon>
        <taxon>Funariales</taxon>
        <taxon>Funariaceae</taxon>
        <taxon>Physcomitrium</taxon>
    </lineage>
</organism>
<dbReference type="OrthoDB" id="9970435at2759"/>
<dbReference type="GO" id="GO:0008289">
    <property type="term" value="F:lipid binding"/>
    <property type="evidence" value="ECO:0007669"/>
    <property type="project" value="InterPro"/>
</dbReference>
<dbReference type="PROSITE" id="PS50848">
    <property type="entry name" value="START"/>
    <property type="match status" value="1"/>
</dbReference>
<dbReference type="Pfam" id="PF01852">
    <property type="entry name" value="START"/>
    <property type="match status" value="1"/>
</dbReference>
<dbReference type="PaxDb" id="3218-PP1S141_3V6.1"/>
<dbReference type="Gramene" id="Pp3c10_12000V3.1">
    <property type="protein sequence ID" value="Pp3c10_12000V3.1"/>
    <property type="gene ID" value="Pp3c10_12000"/>
</dbReference>
<dbReference type="SUPFAM" id="SSF55961">
    <property type="entry name" value="Bet v1-like"/>
    <property type="match status" value="1"/>
</dbReference>
<dbReference type="Gene3D" id="3.30.530.20">
    <property type="match status" value="1"/>
</dbReference>
<dbReference type="PANTHER" id="PTHR12136">
    <property type="entry name" value="ENHANCED DISEASE RESISTANCE-RELATED"/>
    <property type="match status" value="1"/>
</dbReference>
<evidence type="ECO:0000313" key="3">
    <source>
        <dbReference type="EnsemblPlants" id="Pp3c10_12000V3.1"/>
    </source>
</evidence>
<dbReference type="InterPro" id="IPR023393">
    <property type="entry name" value="START-like_dom_sf"/>
</dbReference>
<name>A0A2K1JYP5_PHYPA</name>
<evidence type="ECO:0000259" key="1">
    <source>
        <dbReference type="PROSITE" id="PS50848"/>
    </source>
</evidence>
<dbReference type="EnsemblPlants" id="Pp3c10_12000V3.1">
    <property type="protein sequence ID" value="Pp3c10_12000V3.1"/>
    <property type="gene ID" value="Pp3c10_12000"/>
</dbReference>
<accession>A0A2K1JYP5</accession>
<dbReference type="PANTHER" id="PTHR12136:SF47">
    <property type="entry name" value="ENHANCED DISEASE RESISTANCE PROTEIN (DUF1336)"/>
    <property type="match status" value="1"/>
</dbReference>
<dbReference type="InterPro" id="IPR009769">
    <property type="entry name" value="EDR2_C"/>
</dbReference>
<gene>
    <name evidence="3" type="primary">LOC112287793</name>
    <name evidence="2" type="ORF">PHYPA_013771</name>
</gene>
<sequence length="753" mass="84498">MGSDRDSDRGVRCYAGWVYHVGTNSLGYSLCSDRFLVIKGKFVTMFKRDPVEYPRAMPIRSGVVGTHLMVEEVGRQIYHGRALYVLRIFNRLDHSRQGKFACNTAEEVDKWISAFKHAKEEAEFSSERIGSGRRIMKADNEFDISGPRTHSRSVTRGISKLITIGRGPGSRLRRPSMVSPQEADSDGYYNYRGDTFEQADWRCFSTVNGLRIFEDIAASKAEKDTIMKAVGVIEATPDAIFEHIMSLDSALRYQWDTLTGNLELVEQIDGHSDIVYGSFDPKYFKRFHGKRDFLFSRYWRRDQDGSYSITQVPTSHKSRPVKPCFQRINLSPGIWEITPLPPRPGSGTPRSLVTQVVEVKSTGWGPWRRSHFSKFHKTIPYILLCRIAGLRELFGASPEDVTVEAHAKETLCKKVEKMPVTADPLLEGVSSILSKSPKESSMLESHEEFYDAIMVEDLDEEEDEGEGNELVNESLTASLKCTGPWSVVLGMPMNNFPATRAGQELDWNAPPFELDQSMFCSALRRTICDQDCNGWSDPGGKGFMIRSKTYDENRLKISGGDPLLKLMAVDWLKSDQRIDQIALQSCCCVQSPVGRKAPFILVINLQVCAKPKYSLVMYFVADKPIQPGSLLDQFANGDDAFRNSRFKLIPSIVEGYWMVKRAVGTKACLLGNAVTCNYLRKDNFLEIDVDIGSSSVARSVVGLVLGYVTSVVVDLAFLIEAKNAHELPEYLLGTVRINQIKVDSAVQFKGDAM</sequence>
<feature type="domain" description="START" evidence="1">
    <location>
        <begin position="197"/>
        <end position="368"/>
    </location>
</feature>
<proteinExistence type="predicted"/>
<protein>
    <recommendedName>
        <fullName evidence="1">START domain-containing protein</fullName>
    </recommendedName>
</protein>
<evidence type="ECO:0000313" key="2">
    <source>
        <dbReference type="EMBL" id="PNR46651.1"/>
    </source>
</evidence>
<dbReference type="CDD" id="cd00177">
    <property type="entry name" value="START"/>
    <property type="match status" value="1"/>
</dbReference>
<reference evidence="2 4" key="2">
    <citation type="journal article" date="2018" name="Plant J.">
        <title>The Physcomitrella patens chromosome-scale assembly reveals moss genome structure and evolution.</title>
        <authorList>
            <person name="Lang D."/>
            <person name="Ullrich K.K."/>
            <person name="Murat F."/>
            <person name="Fuchs J."/>
            <person name="Jenkins J."/>
            <person name="Haas F.B."/>
            <person name="Piednoel M."/>
            <person name="Gundlach H."/>
            <person name="Van Bel M."/>
            <person name="Meyberg R."/>
            <person name="Vives C."/>
            <person name="Morata J."/>
            <person name="Symeonidi A."/>
            <person name="Hiss M."/>
            <person name="Muchero W."/>
            <person name="Kamisugi Y."/>
            <person name="Saleh O."/>
            <person name="Blanc G."/>
            <person name="Decker E.L."/>
            <person name="van Gessel N."/>
            <person name="Grimwood J."/>
            <person name="Hayes R.D."/>
            <person name="Graham S.W."/>
            <person name="Gunter L.E."/>
            <person name="McDaniel S.F."/>
            <person name="Hoernstein S.N.W."/>
            <person name="Larsson A."/>
            <person name="Li F.W."/>
            <person name="Perroud P.F."/>
            <person name="Phillips J."/>
            <person name="Ranjan P."/>
            <person name="Rokshar D.S."/>
            <person name="Rothfels C.J."/>
            <person name="Schneider L."/>
            <person name="Shu S."/>
            <person name="Stevenson D.W."/>
            <person name="Thummler F."/>
            <person name="Tillich M."/>
            <person name="Villarreal Aguilar J.C."/>
            <person name="Widiez T."/>
            <person name="Wong G.K."/>
            <person name="Wymore A."/>
            <person name="Zhang Y."/>
            <person name="Zimmer A.D."/>
            <person name="Quatrano R.S."/>
            <person name="Mayer K.F.X."/>
            <person name="Goodstein D."/>
            <person name="Casacuberta J.M."/>
            <person name="Vandepoele K."/>
            <person name="Reski R."/>
            <person name="Cuming A.C."/>
            <person name="Tuskan G.A."/>
            <person name="Maumus F."/>
            <person name="Salse J."/>
            <person name="Schmutz J."/>
            <person name="Rensing S.A."/>
        </authorList>
    </citation>
    <scope>NUCLEOTIDE SEQUENCE [LARGE SCALE GENOMIC DNA]</scope>
    <source>
        <strain evidence="3 4">cv. Gransden 2004</strain>
    </source>
</reference>
<dbReference type="Gramene" id="Pp3c10_12000V3.2">
    <property type="protein sequence ID" value="Pp3c10_12000V3.2"/>
    <property type="gene ID" value="Pp3c10_12000"/>
</dbReference>
<dbReference type="InterPro" id="IPR045096">
    <property type="entry name" value="EDR2-like"/>
</dbReference>
<dbReference type="InterPro" id="IPR002913">
    <property type="entry name" value="START_lipid-bd_dom"/>
</dbReference>
<dbReference type="Pfam" id="PF07059">
    <property type="entry name" value="EDR2_C"/>
    <property type="match status" value="1"/>
</dbReference>
<reference evidence="3" key="3">
    <citation type="submission" date="2020-12" db="UniProtKB">
        <authorList>
            <consortium name="EnsemblPlants"/>
        </authorList>
    </citation>
    <scope>IDENTIFICATION</scope>
</reference>
<dbReference type="EMBL" id="ABEU02000010">
    <property type="protein sequence ID" value="PNR46651.1"/>
    <property type="molecule type" value="Genomic_DNA"/>
</dbReference>
<dbReference type="GeneID" id="112287793"/>